<reference evidence="2" key="1">
    <citation type="submission" date="2023-03" db="UniProtKB">
        <authorList>
            <consortium name="WormBaseParasite"/>
        </authorList>
    </citation>
    <scope>IDENTIFICATION</scope>
</reference>
<dbReference type="AlphaFoldDB" id="A0A9J2PZK3"/>
<sequence length="92" mass="10304">MVTLRSCYDPVREDFCDYMGGYEGRYSMKNLDGSELQVACCSSDGCNRNIHLENSGSGASSFLHFSKLTTTFIFITSISQFALLYSDLLKNM</sequence>
<dbReference type="WBParaSite" id="ALUE_0001561101-mRNA-1">
    <property type="protein sequence ID" value="ALUE_0001561101-mRNA-1"/>
    <property type="gene ID" value="ALUE_0001561101"/>
</dbReference>
<name>A0A9J2PZK3_ASCLU</name>
<accession>A0A9J2PZK3</accession>
<protein>
    <submittedName>
        <fullName evidence="2">UPAR/Ly6 domain-containing protein</fullName>
    </submittedName>
</protein>
<evidence type="ECO:0000313" key="2">
    <source>
        <dbReference type="WBParaSite" id="ALUE_0001561101-mRNA-1"/>
    </source>
</evidence>
<keyword evidence="1" id="KW-1185">Reference proteome</keyword>
<evidence type="ECO:0000313" key="1">
    <source>
        <dbReference type="Proteomes" id="UP000036681"/>
    </source>
</evidence>
<organism evidence="1 2">
    <name type="scientific">Ascaris lumbricoides</name>
    <name type="common">Giant roundworm</name>
    <dbReference type="NCBI Taxonomy" id="6252"/>
    <lineage>
        <taxon>Eukaryota</taxon>
        <taxon>Metazoa</taxon>
        <taxon>Ecdysozoa</taxon>
        <taxon>Nematoda</taxon>
        <taxon>Chromadorea</taxon>
        <taxon>Rhabditida</taxon>
        <taxon>Spirurina</taxon>
        <taxon>Ascaridomorpha</taxon>
        <taxon>Ascaridoidea</taxon>
        <taxon>Ascarididae</taxon>
        <taxon>Ascaris</taxon>
    </lineage>
</organism>
<proteinExistence type="predicted"/>
<dbReference type="Proteomes" id="UP000036681">
    <property type="component" value="Unplaced"/>
</dbReference>